<proteinExistence type="predicted"/>
<dbReference type="Proteomes" id="UP000283383">
    <property type="component" value="Unassembled WGS sequence"/>
</dbReference>
<dbReference type="EMBL" id="MCBQ01003044">
    <property type="protein sequence ID" value="RKF81895.1"/>
    <property type="molecule type" value="Genomic_DNA"/>
</dbReference>
<keyword evidence="2" id="KW-1185">Reference proteome</keyword>
<comment type="caution">
    <text evidence="1">The sequence shown here is derived from an EMBL/GenBank/DDBJ whole genome shotgun (WGS) entry which is preliminary data.</text>
</comment>
<accession>A0A420J545</accession>
<reference evidence="1 2" key="1">
    <citation type="journal article" date="2018" name="BMC Genomics">
        <title>Comparative genome analyses reveal sequence features reflecting distinct modes of host-adaptation between dicot and monocot powdery mildew.</title>
        <authorList>
            <person name="Wu Y."/>
            <person name="Ma X."/>
            <person name="Pan Z."/>
            <person name="Kale S.D."/>
            <person name="Song Y."/>
            <person name="King H."/>
            <person name="Zhang Q."/>
            <person name="Presley C."/>
            <person name="Deng X."/>
            <person name="Wei C.I."/>
            <person name="Xiao S."/>
        </authorList>
    </citation>
    <scope>NUCLEOTIDE SEQUENCE [LARGE SCALE GENOMIC DNA]</scope>
    <source>
        <strain evidence="1">UMSG3</strain>
    </source>
</reference>
<organism evidence="1 2">
    <name type="scientific">Golovinomyces cichoracearum</name>
    <dbReference type="NCBI Taxonomy" id="62708"/>
    <lineage>
        <taxon>Eukaryota</taxon>
        <taxon>Fungi</taxon>
        <taxon>Dikarya</taxon>
        <taxon>Ascomycota</taxon>
        <taxon>Pezizomycotina</taxon>
        <taxon>Leotiomycetes</taxon>
        <taxon>Erysiphales</taxon>
        <taxon>Erysiphaceae</taxon>
        <taxon>Golovinomyces</taxon>
    </lineage>
</organism>
<protein>
    <submittedName>
        <fullName evidence="1">Uncharacterized protein</fullName>
    </submittedName>
</protein>
<dbReference type="AlphaFoldDB" id="A0A420J545"/>
<gene>
    <name evidence="1" type="ORF">GcM3_030029</name>
</gene>
<evidence type="ECO:0000313" key="2">
    <source>
        <dbReference type="Proteomes" id="UP000283383"/>
    </source>
</evidence>
<sequence length="96" mass="10938">MYDFVEWVQGALRESHHPTLDVPEKQGDRCLSKLRLLALQIFGIWHIRRITTIRADVLQDHEALVPELNDLAAAGISTNLNHLVPETPIRQHSTNP</sequence>
<evidence type="ECO:0000313" key="1">
    <source>
        <dbReference type="EMBL" id="RKF81895.1"/>
    </source>
</evidence>
<name>A0A420J545_9PEZI</name>